<keyword evidence="4" id="KW-1185">Reference proteome</keyword>
<evidence type="ECO:0000256" key="1">
    <source>
        <dbReference type="SAM" id="MobiDB-lite"/>
    </source>
</evidence>
<evidence type="ECO:0000313" key="4">
    <source>
        <dbReference type="Proteomes" id="UP000039324"/>
    </source>
</evidence>
<proteinExistence type="predicted"/>
<dbReference type="Proteomes" id="UP000039324">
    <property type="component" value="Unassembled WGS sequence"/>
</dbReference>
<evidence type="ECO:0000256" key="2">
    <source>
        <dbReference type="SAM" id="Phobius"/>
    </source>
</evidence>
<evidence type="ECO:0000313" key="3">
    <source>
        <dbReference type="EMBL" id="CEP01586.1"/>
    </source>
</evidence>
<keyword evidence="2" id="KW-0472">Membrane</keyword>
<keyword evidence="2" id="KW-0812">Transmembrane</keyword>
<organism evidence="3 4">
    <name type="scientific">Plasmodiophora brassicae</name>
    <name type="common">Clubroot disease agent</name>
    <dbReference type="NCBI Taxonomy" id="37360"/>
    <lineage>
        <taxon>Eukaryota</taxon>
        <taxon>Sar</taxon>
        <taxon>Rhizaria</taxon>
        <taxon>Endomyxa</taxon>
        <taxon>Phytomyxea</taxon>
        <taxon>Plasmodiophorida</taxon>
        <taxon>Plasmodiophoridae</taxon>
        <taxon>Plasmodiophora</taxon>
    </lineage>
</organism>
<accession>A0A0G4J2S1</accession>
<feature type="compositionally biased region" description="Polar residues" evidence="1">
    <location>
        <begin position="194"/>
        <end position="208"/>
    </location>
</feature>
<feature type="transmembrane region" description="Helical" evidence="2">
    <location>
        <begin position="33"/>
        <end position="53"/>
    </location>
</feature>
<reference evidence="3 4" key="1">
    <citation type="submission" date="2015-02" db="EMBL/GenBank/DDBJ databases">
        <authorList>
            <person name="Chooi Y.-H."/>
        </authorList>
    </citation>
    <scope>NUCLEOTIDE SEQUENCE [LARGE SCALE GENOMIC DNA]</scope>
    <source>
        <strain evidence="3">E3</strain>
    </source>
</reference>
<dbReference type="EMBL" id="CDSF01000113">
    <property type="protein sequence ID" value="CEP01586.1"/>
    <property type="molecule type" value="Genomic_DNA"/>
</dbReference>
<dbReference type="AlphaFoldDB" id="A0A0G4J2S1"/>
<keyword evidence="2" id="KW-1133">Transmembrane helix</keyword>
<sequence>GPGRAFDLVAVARSRRRIIVARSVRQRDLCADMGVLVGTLVLIVGVLLAPLAVGRRPATIPALSRAEFERWMADIDSAPGDDQASLRVCRALRERRQVALRKLADVALSLEKRGRALTLKFERHADVVEFVRPVLGDRLADVIGQEPNKRETFRQYLVHGKPLTLFEVFYIVRFHRPLLPGELGRMQTPPGAAGNNQAGPSGTVQKPSDNCGVKYDVGDPSGVFIENPSDANVVGVGPDRRQPGDTVPAILPDVVVVQIPKPPLVPAAQRLSGTTLAHVLKPPAHLAPRLSNSVAPRLPRSPLAPRLTKSVVPDLTTSRPAAYVPPQVN</sequence>
<name>A0A0G4J2S1_PLABS</name>
<feature type="region of interest" description="Disordered" evidence="1">
    <location>
        <begin position="183"/>
        <end position="212"/>
    </location>
</feature>
<gene>
    <name evidence="3" type="ORF">PBRA_008528</name>
</gene>
<protein>
    <submittedName>
        <fullName evidence="3">Uncharacterized protein</fullName>
    </submittedName>
</protein>
<feature type="non-terminal residue" evidence="3">
    <location>
        <position position="1"/>
    </location>
</feature>